<dbReference type="EMBL" id="JBHSMG010000001">
    <property type="protein sequence ID" value="MFC5501352.1"/>
    <property type="molecule type" value="Genomic_DNA"/>
</dbReference>
<protein>
    <submittedName>
        <fullName evidence="2">Uncharacterized protein</fullName>
    </submittedName>
</protein>
<name>A0ABW0NQ85_9MICO</name>
<keyword evidence="1" id="KW-0472">Membrane</keyword>
<evidence type="ECO:0000313" key="3">
    <source>
        <dbReference type="Proteomes" id="UP001596039"/>
    </source>
</evidence>
<accession>A0ABW0NQ85</accession>
<dbReference type="Proteomes" id="UP001596039">
    <property type="component" value="Unassembled WGS sequence"/>
</dbReference>
<sequence>MITLSWLLLIALAGGALALIDGIIRVRGRGTAILAVIQIIVAALFLLAFFVTAIPFGPLVLAVVTLVVLVLQLVLRGSTRRSGVTITVAAIVIIAIWIVLAQHWLVIPGVN</sequence>
<evidence type="ECO:0000256" key="1">
    <source>
        <dbReference type="SAM" id="Phobius"/>
    </source>
</evidence>
<evidence type="ECO:0000313" key="2">
    <source>
        <dbReference type="EMBL" id="MFC5501352.1"/>
    </source>
</evidence>
<organism evidence="2 3">
    <name type="scientific">Lysinimonas soli</name>
    <dbReference type="NCBI Taxonomy" id="1074233"/>
    <lineage>
        <taxon>Bacteria</taxon>
        <taxon>Bacillati</taxon>
        <taxon>Actinomycetota</taxon>
        <taxon>Actinomycetes</taxon>
        <taxon>Micrococcales</taxon>
        <taxon>Microbacteriaceae</taxon>
        <taxon>Lysinimonas</taxon>
    </lineage>
</organism>
<feature type="transmembrane region" description="Helical" evidence="1">
    <location>
        <begin position="31"/>
        <end position="50"/>
    </location>
</feature>
<feature type="transmembrane region" description="Helical" evidence="1">
    <location>
        <begin position="82"/>
        <end position="105"/>
    </location>
</feature>
<comment type="caution">
    <text evidence="2">The sequence shown here is derived from an EMBL/GenBank/DDBJ whole genome shotgun (WGS) entry which is preliminary data.</text>
</comment>
<reference evidence="3" key="1">
    <citation type="journal article" date="2019" name="Int. J. Syst. Evol. Microbiol.">
        <title>The Global Catalogue of Microorganisms (GCM) 10K type strain sequencing project: providing services to taxonomists for standard genome sequencing and annotation.</title>
        <authorList>
            <consortium name="The Broad Institute Genomics Platform"/>
            <consortium name="The Broad Institute Genome Sequencing Center for Infectious Disease"/>
            <person name="Wu L."/>
            <person name="Ma J."/>
        </authorList>
    </citation>
    <scope>NUCLEOTIDE SEQUENCE [LARGE SCALE GENOMIC DNA]</scope>
    <source>
        <strain evidence="3">CGMCC 4.6997</strain>
    </source>
</reference>
<keyword evidence="3" id="KW-1185">Reference proteome</keyword>
<feature type="transmembrane region" description="Helical" evidence="1">
    <location>
        <begin position="6"/>
        <end position="24"/>
    </location>
</feature>
<proteinExistence type="predicted"/>
<keyword evidence="1" id="KW-1133">Transmembrane helix</keyword>
<gene>
    <name evidence="2" type="ORF">ACFPJ4_03745</name>
</gene>
<keyword evidence="1" id="KW-0812">Transmembrane</keyword>
<dbReference type="RefSeq" id="WP_386738948.1">
    <property type="nucleotide sequence ID" value="NZ_JBHSMG010000001.1"/>
</dbReference>
<feature type="transmembrane region" description="Helical" evidence="1">
    <location>
        <begin position="56"/>
        <end position="75"/>
    </location>
</feature>